<dbReference type="KEGG" id="vg:41704296"/>
<gene>
    <name evidence="8" type="primary">RdRp</name>
</gene>
<dbReference type="EC" id="2.7.7.48" evidence="1 7"/>
<comment type="catalytic activity">
    <reaction evidence="6 7">
        <text>RNA(n) + a ribonucleoside 5'-triphosphate = RNA(n+1) + diphosphate</text>
        <dbReference type="Rhea" id="RHEA:21248"/>
        <dbReference type="Rhea" id="RHEA-COMP:14527"/>
        <dbReference type="Rhea" id="RHEA-COMP:17342"/>
        <dbReference type="ChEBI" id="CHEBI:33019"/>
        <dbReference type="ChEBI" id="CHEBI:61557"/>
        <dbReference type="ChEBI" id="CHEBI:140395"/>
        <dbReference type="EC" id="2.7.7.48"/>
    </reaction>
</comment>
<keyword evidence="3 7" id="KW-0808">Transferase</keyword>
<dbReference type="GO" id="GO:0003968">
    <property type="term" value="F:RNA-directed RNA polymerase activity"/>
    <property type="evidence" value="ECO:0007669"/>
    <property type="project" value="UniProtKB-KW"/>
</dbReference>
<dbReference type="Pfam" id="PF02123">
    <property type="entry name" value="RdRP_4"/>
    <property type="match status" value="1"/>
</dbReference>
<dbReference type="Proteomes" id="UP000288884">
    <property type="component" value="Genome"/>
</dbReference>
<dbReference type="GO" id="GO:0006351">
    <property type="term" value="P:DNA-templated transcription"/>
    <property type="evidence" value="ECO:0007669"/>
    <property type="project" value="InterPro"/>
</dbReference>
<proteinExistence type="predicted"/>
<evidence type="ECO:0000256" key="6">
    <source>
        <dbReference type="ARBA" id="ARBA00048744"/>
    </source>
</evidence>
<evidence type="ECO:0000256" key="4">
    <source>
        <dbReference type="ARBA" id="ARBA00022695"/>
    </source>
</evidence>
<keyword evidence="4 7" id="KW-0548">Nucleotidyltransferase</keyword>
<dbReference type="GO" id="GO:0000166">
    <property type="term" value="F:nucleotide binding"/>
    <property type="evidence" value="ECO:0007669"/>
    <property type="project" value="UniProtKB-KW"/>
</dbReference>
<dbReference type="GeneID" id="41704296"/>
<organism evidence="8 9">
    <name type="scientific">Colletotrichum fructicola chrysovirus 1</name>
    <dbReference type="NCBI Taxonomy" id="2304034"/>
    <lineage>
        <taxon>Viruses</taxon>
        <taxon>Riboviria</taxon>
        <taxon>Orthornavirae</taxon>
        <taxon>Duplornaviricota</taxon>
        <taxon>Chrymotiviricetes</taxon>
        <taxon>Ghabrivirales</taxon>
        <taxon>Alphatotivirineae</taxon>
        <taxon>Chrysoviridae</taxon>
        <taxon>Betachrysovirus</taxon>
        <taxon>Betachrysovirus colletotrichi</taxon>
    </lineage>
</organism>
<keyword evidence="9" id="KW-1185">Reference proteome</keyword>
<keyword evidence="7" id="KW-0693">Viral RNA replication</keyword>
<evidence type="ECO:0000256" key="1">
    <source>
        <dbReference type="ARBA" id="ARBA00012494"/>
    </source>
</evidence>
<evidence type="ECO:0000256" key="5">
    <source>
        <dbReference type="ARBA" id="ARBA00022741"/>
    </source>
</evidence>
<keyword evidence="2 7" id="KW-0696">RNA-directed RNA polymerase</keyword>
<dbReference type="EMBL" id="MG425969">
    <property type="protein sequence ID" value="AXP19674.1"/>
    <property type="molecule type" value="Genomic_RNA"/>
</dbReference>
<keyword evidence="5 7" id="KW-0547">Nucleotide-binding</keyword>
<dbReference type="GO" id="GO:0003723">
    <property type="term" value="F:RNA binding"/>
    <property type="evidence" value="ECO:0007669"/>
    <property type="project" value="InterPro"/>
</dbReference>
<dbReference type="InterPro" id="IPR043502">
    <property type="entry name" value="DNA/RNA_pol_sf"/>
</dbReference>
<accession>A0A346IMD9</accession>
<dbReference type="SUPFAM" id="SSF56672">
    <property type="entry name" value="DNA/RNA polymerases"/>
    <property type="match status" value="1"/>
</dbReference>
<protein>
    <recommendedName>
        <fullName evidence="1 7">RNA-directed RNA polymerase</fullName>
        <ecNumber evidence="1 7">2.7.7.48</ecNumber>
    </recommendedName>
</protein>
<evidence type="ECO:0000256" key="3">
    <source>
        <dbReference type="ARBA" id="ARBA00022679"/>
    </source>
</evidence>
<name>A0A346IMD9_9VIRU</name>
<evidence type="ECO:0000313" key="9">
    <source>
        <dbReference type="Proteomes" id="UP000288884"/>
    </source>
</evidence>
<sequence>MGATFGASYTSVANRGTRIVGGSSLPAPLPFWAGTKAIVLPVCSGKSSLCFRFGGYDIDGMVGDASELPDSELDAMLIAREQAYMHQDAGGMDKHNQLMLLRAARFLATVYPDTNPRVVYIHTVEMAVALGLEVIGVFSVEEQAILQSKRMQAYTAQERLIFGRIAREQAAANVTFCQRHGLDQPTRMGSYHALTNRVESLLVQHRVISMGAPDLEYIRQLNNVASERELLSLAERRLYDKSSSSWVKVSACHHITRSLGDAAPQEVHQHCNYVRWAEIVHSISAQRVPASRLNVNFAQAEDVWREEYPLGPGNSSFALVNVSDFLKRTDVASHAGDSYKWFIQLCQRPGITKYERLLCALVMGDVSAYVVPRSGCSTAAQYSEVTASQLLDALDLGCLDDQTYLTVAKAIHAEVRVGCNFLGVPLQPKMLSFFMYFDCLAGRLLGQPTAEGFEAEMQDRITPEKPKKFFINGAWSEAEFDKRLKEAIAVGYDYMATRQTRGLEKIIQQVETFEEFLKHRKTWGRAGSATGSPKADIYLKVPRDHMLAAEEVAAELGDALLIVLRRVRLNKAAFFEFPQFPQLVADALKDFKPNAFTRHFMKSEPGKEGGRYLYPCHLIHYVVVSHVLALCDKAGQLPNSRLNAPPSAQREDHWLWRETMDTSLQFMLDYANFNETHAIKHMQETFTQLKSMYAKLGGLSKDLSNMIEWVVTSLDNMAMEYKDEIVFWTHGLQSGMRNTSHTNHVLNPAYLTVIGQQVEEMTGLPTFIREQTGGDDVAARAGSLYQAAIVLRVGQAMGFKFKAIKQMLGMKYSEFFRLLITPEGVYGSLCRMLGSALSGQWSNSILPKFIEPATKLSSIIEIARKAGRRAMLNLTFMEKLYLCAFDKWATQEEEKIAEELIHGTVASGGLGIPYPDGSILILDGQPERLERPVIVGIPTDASRHVAEAAVKDADELLGPGHTIPANTMAKTMAEAVFQGAVAQALGPRRVRVIGKMRVPKVKAKLSIPREEFSSANSSKFMHWTERCRESVENLRAAGAQYDSLSGAVQPAARRLLARRICDKRGKVDHHLLYFWKEEFFLYGCATYMLTEDYYDDVVMLALLNAPQCNSESVSRVACELAAGLSHDGYMYY</sequence>
<evidence type="ECO:0000256" key="7">
    <source>
        <dbReference type="RuleBase" id="RU364050"/>
    </source>
</evidence>
<reference evidence="8 9" key="1">
    <citation type="submission" date="2017-11" db="EMBL/GenBank/DDBJ databases">
        <title>Characterization of a novel hepta-segmented dsRNA virus from the phytopathogenic fungus Colletotrichum fructicola.</title>
        <authorList>
            <person name="Zhai L."/>
            <person name="Zhang M."/>
            <person name="Hong N."/>
            <person name="Wang G."/>
        </authorList>
    </citation>
    <scope>NUCLEOTIDE SEQUENCE [LARGE SCALE GENOMIC DNA]</scope>
    <source>
        <strain evidence="8">FJ-4</strain>
    </source>
</reference>
<evidence type="ECO:0000256" key="2">
    <source>
        <dbReference type="ARBA" id="ARBA00022484"/>
    </source>
</evidence>
<dbReference type="InterPro" id="IPR001795">
    <property type="entry name" value="RNA-dir_pol_luteovirus"/>
</dbReference>
<evidence type="ECO:0000313" key="8">
    <source>
        <dbReference type="EMBL" id="AXP19674.1"/>
    </source>
</evidence>
<dbReference type="RefSeq" id="YP_009551629.1">
    <property type="nucleotide sequence ID" value="NC_040485.1"/>
</dbReference>